<proteinExistence type="predicted"/>
<dbReference type="Proteomes" id="UP001381174">
    <property type="component" value="Unassembled WGS sequence"/>
</dbReference>
<name>A0ABU8JGD6_9GAMM</name>
<sequence>MLGHDDAAKMARAFSGETLWLALGHGVYLRFRDTAVRRMLAHGARVDHTAWLFDLTPRQVQTIRATD</sequence>
<accession>A0ABU8JGD6</accession>
<dbReference type="EMBL" id="JBBBNY010000014">
    <property type="protein sequence ID" value="MEI7038067.1"/>
    <property type="molecule type" value="Genomic_DNA"/>
</dbReference>
<reference evidence="1 2" key="1">
    <citation type="journal article" date="2014" name="Int. J. Syst. Evol. Microbiol.">
        <title>Fulvimonas yonginensis sp. nov., isolated from greenhouse soil, and emended description of the genus Fulvimonas.</title>
        <authorList>
            <person name="Ahn J.H."/>
            <person name="Kim S.J."/>
            <person name="Weon H.Y."/>
            <person name="Hong S.B."/>
            <person name="Seok S.J."/>
            <person name="Kwon S.W."/>
        </authorList>
    </citation>
    <scope>NUCLEOTIDE SEQUENCE [LARGE SCALE GENOMIC DNA]</scope>
    <source>
        <strain evidence="1 2">KACC 16952</strain>
    </source>
</reference>
<dbReference type="RefSeq" id="WP_336808709.1">
    <property type="nucleotide sequence ID" value="NZ_JBBBNY010000014.1"/>
</dbReference>
<organism evidence="1 2">
    <name type="scientific">Fulvimonas yonginensis</name>
    <dbReference type="NCBI Taxonomy" id="1495200"/>
    <lineage>
        <taxon>Bacteria</taxon>
        <taxon>Pseudomonadati</taxon>
        <taxon>Pseudomonadota</taxon>
        <taxon>Gammaproteobacteria</taxon>
        <taxon>Lysobacterales</taxon>
        <taxon>Rhodanobacteraceae</taxon>
        <taxon>Fulvimonas</taxon>
    </lineage>
</organism>
<evidence type="ECO:0000313" key="1">
    <source>
        <dbReference type="EMBL" id="MEI7038067.1"/>
    </source>
</evidence>
<protein>
    <submittedName>
        <fullName evidence="1">Uncharacterized protein</fullName>
    </submittedName>
</protein>
<evidence type="ECO:0000313" key="2">
    <source>
        <dbReference type="Proteomes" id="UP001381174"/>
    </source>
</evidence>
<comment type="caution">
    <text evidence="1">The sequence shown here is derived from an EMBL/GenBank/DDBJ whole genome shotgun (WGS) entry which is preliminary data.</text>
</comment>
<gene>
    <name evidence="1" type="ORF">WAT24_14985</name>
</gene>
<keyword evidence="2" id="KW-1185">Reference proteome</keyword>